<name>A0A6A2Y1D6_HIBSY</name>
<keyword evidence="4" id="KW-0479">Metal-binding</keyword>
<keyword evidence="8" id="KW-0804">Transcription</keyword>
<dbReference type="PROSITE" id="PS00518">
    <property type="entry name" value="ZF_RING_1"/>
    <property type="match status" value="1"/>
</dbReference>
<evidence type="ECO:0000256" key="8">
    <source>
        <dbReference type="ARBA" id="ARBA00023163"/>
    </source>
</evidence>
<evidence type="ECO:0000313" key="11">
    <source>
        <dbReference type="EMBL" id="KAE8677100.1"/>
    </source>
</evidence>
<proteinExistence type="predicted"/>
<dbReference type="InterPro" id="IPR001841">
    <property type="entry name" value="Znf_RING"/>
</dbReference>
<dbReference type="InterPro" id="IPR013083">
    <property type="entry name" value="Znf_RING/FYVE/PHD"/>
</dbReference>
<dbReference type="PANTHER" id="PTHR46077:SF1">
    <property type="entry name" value="TOP1 BINDING ARGININE_SERINE RICH PROTEIN, E3 UBIQUITIN LIGASE"/>
    <property type="match status" value="1"/>
</dbReference>
<dbReference type="GO" id="GO:0006513">
    <property type="term" value="P:protein monoubiquitination"/>
    <property type="evidence" value="ECO:0007669"/>
    <property type="project" value="TreeGrafter"/>
</dbReference>
<dbReference type="Gene3D" id="3.30.40.10">
    <property type="entry name" value="Zinc/RING finger domain, C3HC4 (zinc finger)"/>
    <property type="match status" value="1"/>
</dbReference>
<gene>
    <name evidence="11" type="ORF">F3Y22_tig00111543pilonHSYRG00088</name>
</gene>
<dbReference type="PROSITE" id="PS50089">
    <property type="entry name" value="ZF_RING_2"/>
    <property type="match status" value="1"/>
</dbReference>
<dbReference type="Proteomes" id="UP000436088">
    <property type="component" value="Unassembled WGS sequence"/>
</dbReference>
<keyword evidence="6" id="KW-0862">Zinc</keyword>
<keyword evidence="3" id="KW-0808">Transferase</keyword>
<dbReference type="GO" id="GO:0061630">
    <property type="term" value="F:ubiquitin protein ligase activity"/>
    <property type="evidence" value="ECO:0007669"/>
    <property type="project" value="UniProtKB-EC"/>
</dbReference>
<dbReference type="Pfam" id="PF13639">
    <property type="entry name" value="zf-RING_2"/>
    <property type="match status" value="1"/>
</dbReference>
<evidence type="ECO:0000256" key="7">
    <source>
        <dbReference type="ARBA" id="ARBA00023015"/>
    </source>
</evidence>
<dbReference type="AlphaFoldDB" id="A0A6A2Y1D6"/>
<dbReference type="PANTHER" id="PTHR46077">
    <property type="entry name" value="E3 UBIQUITIN-PROTEIN LIGASE TOPORS"/>
    <property type="match status" value="1"/>
</dbReference>
<keyword evidence="7" id="KW-0805">Transcription regulation</keyword>
<keyword evidence="5 9" id="KW-0863">Zinc-finger</keyword>
<dbReference type="GO" id="GO:0008270">
    <property type="term" value="F:zinc ion binding"/>
    <property type="evidence" value="ECO:0007669"/>
    <property type="project" value="UniProtKB-KW"/>
</dbReference>
<evidence type="ECO:0000256" key="1">
    <source>
        <dbReference type="ARBA" id="ARBA00000900"/>
    </source>
</evidence>
<evidence type="ECO:0000256" key="2">
    <source>
        <dbReference type="ARBA" id="ARBA00012483"/>
    </source>
</evidence>
<dbReference type="EC" id="2.3.2.27" evidence="2"/>
<dbReference type="GO" id="GO:0000209">
    <property type="term" value="P:protein polyubiquitination"/>
    <property type="evidence" value="ECO:0007669"/>
    <property type="project" value="TreeGrafter"/>
</dbReference>
<dbReference type="InterPro" id="IPR017907">
    <property type="entry name" value="Znf_RING_CS"/>
</dbReference>
<evidence type="ECO:0000256" key="6">
    <source>
        <dbReference type="ARBA" id="ARBA00022833"/>
    </source>
</evidence>
<evidence type="ECO:0000256" key="4">
    <source>
        <dbReference type="ARBA" id="ARBA00022723"/>
    </source>
</evidence>
<organism evidence="11 12">
    <name type="scientific">Hibiscus syriacus</name>
    <name type="common">Rose of Sharon</name>
    <dbReference type="NCBI Taxonomy" id="106335"/>
    <lineage>
        <taxon>Eukaryota</taxon>
        <taxon>Viridiplantae</taxon>
        <taxon>Streptophyta</taxon>
        <taxon>Embryophyta</taxon>
        <taxon>Tracheophyta</taxon>
        <taxon>Spermatophyta</taxon>
        <taxon>Magnoliopsida</taxon>
        <taxon>eudicotyledons</taxon>
        <taxon>Gunneridae</taxon>
        <taxon>Pentapetalae</taxon>
        <taxon>rosids</taxon>
        <taxon>malvids</taxon>
        <taxon>Malvales</taxon>
        <taxon>Malvaceae</taxon>
        <taxon>Malvoideae</taxon>
        <taxon>Hibiscus</taxon>
    </lineage>
</organism>
<evidence type="ECO:0000313" key="12">
    <source>
        <dbReference type="Proteomes" id="UP000436088"/>
    </source>
</evidence>
<keyword evidence="12" id="KW-1185">Reference proteome</keyword>
<evidence type="ECO:0000256" key="5">
    <source>
        <dbReference type="ARBA" id="ARBA00022771"/>
    </source>
</evidence>
<comment type="caution">
    <text evidence="11">The sequence shown here is derived from an EMBL/GenBank/DDBJ whole genome shotgun (WGS) entry which is preliminary data.</text>
</comment>
<comment type="catalytic activity">
    <reaction evidence="1">
        <text>S-ubiquitinyl-[E2 ubiquitin-conjugating enzyme]-L-cysteine + [acceptor protein]-L-lysine = [E2 ubiquitin-conjugating enzyme]-L-cysteine + N(6)-ubiquitinyl-[acceptor protein]-L-lysine.</text>
        <dbReference type="EC" id="2.3.2.27"/>
    </reaction>
</comment>
<dbReference type="SUPFAM" id="SSF57850">
    <property type="entry name" value="RING/U-box"/>
    <property type="match status" value="1"/>
</dbReference>
<accession>A0A6A2Y1D6</accession>
<sequence>MICLRTIDVRGTVVLMICSHAYCLDCIRKWSDLKRKCPLCNSTFNSWFYKIDLSSPRFLKHQLPALSDCRSITPRPPSIESIVDGGIFC</sequence>
<evidence type="ECO:0000256" key="9">
    <source>
        <dbReference type="PROSITE-ProRule" id="PRU00175"/>
    </source>
</evidence>
<reference evidence="11" key="1">
    <citation type="submission" date="2019-09" db="EMBL/GenBank/DDBJ databases">
        <title>Draft genome information of white flower Hibiscus syriacus.</title>
        <authorList>
            <person name="Kim Y.-M."/>
        </authorList>
    </citation>
    <scope>NUCLEOTIDE SEQUENCE [LARGE SCALE GENOMIC DNA]</scope>
    <source>
        <strain evidence="11">YM2019G1</strain>
    </source>
</reference>
<dbReference type="EMBL" id="VEPZ02001365">
    <property type="protein sequence ID" value="KAE8677100.1"/>
    <property type="molecule type" value="Genomic_DNA"/>
</dbReference>
<feature type="domain" description="RING-type" evidence="10">
    <location>
        <begin position="2"/>
        <end position="41"/>
    </location>
</feature>
<evidence type="ECO:0000256" key="3">
    <source>
        <dbReference type="ARBA" id="ARBA00022679"/>
    </source>
</evidence>
<evidence type="ECO:0000259" key="10">
    <source>
        <dbReference type="PROSITE" id="PS50089"/>
    </source>
</evidence>
<protein>
    <recommendedName>
        <fullName evidence="2">RING-type E3 ubiquitin transferase</fullName>
        <ecNumber evidence="2">2.3.2.27</ecNumber>
    </recommendedName>
</protein>